<evidence type="ECO:0000256" key="4">
    <source>
        <dbReference type="SAM" id="SignalP"/>
    </source>
</evidence>
<organism evidence="6 7">
    <name type="scientific">Trichoplusia ni</name>
    <name type="common">Cabbage looper</name>
    <dbReference type="NCBI Taxonomy" id="7111"/>
    <lineage>
        <taxon>Eukaryota</taxon>
        <taxon>Metazoa</taxon>
        <taxon>Ecdysozoa</taxon>
        <taxon>Arthropoda</taxon>
        <taxon>Hexapoda</taxon>
        <taxon>Insecta</taxon>
        <taxon>Pterygota</taxon>
        <taxon>Neoptera</taxon>
        <taxon>Endopterygota</taxon>
        <taxon>Lepidoptera</taxon>
        <taxon>Glossata</taxon>
        <taxon>Ditrysia</taxon>
        <taxon>Noctuoidea</taxon>
        <taxon>Noctuidae</taxon>
        <taxon>Plusiinae</taxon>
        <taxon>Trichoplusia</taxon>
    </lineage>
</organism>
<evidence type="ECO:0000313" key="7">
    <source>
        <dbReference type="RefSeq" id="XP_026730681.1"/>
    </source>
</evidence>
<dbReference type="GO" id="GO:0005615">
    <property type="term" value="C:extracellular space"/>
    <property type="evidence" value="ECO:0007669"/>
    <property type="project" value="InterPro"/>
</dbReference>
<evidence type="ECO:0000259" key="5">
    <source>
        <dbReference type="SMART" id="SM00093"/>
    </source>
</evidence>
<dbReference type="SMART" id="SM00093">
    <property type="entry name" value="SERPIN"/>
    <property type="match status" value="1"/>
</dbReference>
<dbReference type="AlphaFoldDB" id="A0A7E5VRB1"/>
<dbReference type="InterPro" id="IPR042185">
    <property type="entry name" value="Serpin_sf_2"/>
</dbReference>
<evidence type="ECO:0000256" key="3">
    <source>
        <dbReference type="RuleBase" id="RU000411"/>
    </source>
</evidence>
<sequence length="417" mass="47017">MKLTILVLCTAVYTSAVKRQIVTRIGSPIIQTDTEFLPDHTQLLEEYRNALHNFTIKIYKRAAFRGNYHFVISPHSLWMTLAGVAEGTDLQTQSELFELLSLPADPYLRKLYYDIAATRFSHTNDVRIVSTRALVIDEGVQPNPHWHHFVSKHHLLSVVSAPIRQNSILAANAIRQIVAANFPALNLHSLYSGNSVLLDTLDYNGLWTTAFADAVVRRAPFYDRSGNQVGSVDLMRVKRQGKIGYVKSIQAKVLELPIGINGQFSMVIALVTGDLHLAPAVKAFQGSIMIDVIESMKESKVPIDVAIPQFRMNTELDARIILQDLNITRLWTDPEATRYISDPPALPSSYVQRSTVTLAKDGVFHPPPTLLRSYYPEPEDQYWSEFIANRPFMFGLFDTETYTCLMGVMYTQPTYPV</sequence>
<evidence type="ECO:0000313" key="6">
    <source>
        <dbReference type="Proteomes" id="UP000322000"/>
    </source>
</evidence>
<gene>
    <name evidence="7" type="primary">LOC113495884</name>
</gene>
<feature type="chain" id="PRO_5028917514" evidence="4">
    <location>
        <begin position="17"/>
        <end position="417"/>
    </location>
</feature>
<dbReference type="Pfam" id="PF00079">
    <property type="entry name" value="Serpin"/>
    <property type="match status" value="1"/>
</dbReference>
<dbReference type="KEGG" id="tnl:113495884"/>
<feature type="signal peptide" evidence="4">
    <location>
        <begin position="1"/>
        <end position="16"/>
    </location>
</feature>
<dbReference type="SUPFAM" id="SSF56574">
    <property type="entry name" value="Serpins"/>
    <property type="match status" value="1"/>
</dbReference>
<dbReference type="InterPro" id="IPR036186">
    <property type="entry name" value="Serpin_sf"/>
</dbReference>
<dbReference type="PANTHER" id="PTHR11461:SF367">
    <property type="entry name" value="GH21475P-RELATED"/>
    <property type="match status" value="1"/>
</dbReference>
<protein>
    <submittedName>
        <fullName evidence="7">Serine protease inhibitor 3/4-like</fullName>
    </submittedName>
</protein>
<name>A0A7E5VRB1_TRINI</name>
<dbReference type="OrthoDB" id="671595at2759"/>
<evidence type="ECO:0000256" key="2">
    <source>
        <dbReference type="ARBA" id="ARBA00022900"/>
    </source>
</evidence>
<reference evidence="7" key="1">
    <citation type="submission" date="2025-08" db="UniProtKB">
        <authorList>
            <consortium name="RefSeq"/>
        </authorList>
    </citation>
    <scope>IDENTIFICATION</scope>
</reference>
<feature type="domain" description="Serpin" evidence="5">
    <location>
        <begin position="56"/>
        <end position="413"/>
    </location>
</feature>
<proteinExistence type="inferred from homology"/>
<keyword evidence="1 7" id="KW-0646">Protease inhibitor</keyword>
<keyword evidence="4" id="KW-0732">Signal</keyword>
<evidence type="ECO:0000256" key="1">
    <source>
        <dbReference type="ARBA" id="ARBA00022690"/>
    </source>
</evidence>
<comment type="similarity">
    <text evidence="3">Belongs to the serpin family.</text>
</comment>
<dbReference type="GO" id="GO:0004867">
    <property type="term" value="F:serine-type endopeptidase inhibitor activity"/>
    <property type="evidence" value="ECO:0007669"/>
    <property type="project" value="UniProtKB-KW"/>
</dbReference>
<dbReference type="InterPro" id="IPR023796">
    <property type="entry name" value="Serpin_dom"/>
</dbReference>
<dbReference type="Gene3D" id="2.30.39.10">
    <property type="entry name" value="Alpha-1-antitrypsin, domain 1"/>
    <property type="match status" value="1"/>
</dbReference>
<dbReference type="InParanoid" id="A0A7E5VRB1"/>
<dbReference type="PANTHER" id="PTHR11461">
    <property type="entry name" value="SERINE PROTEASE INHIBITOR, SERPIN"/>
    <property type="match status" value="1"/>
</dbReference>
<keyword evidence="2 7" id="KW-0722">Serine protease inhibitor</keyword>
<dbReference type="InterPro" id="IPR000215">
    <property type="entry name" value="Serpin_fam"/>
</dbReference>
<dbReference type="Proteomes" id="UP000322000">
    <property type="component" value="Chromosome 7"/>
</dbReference>
<dbReference type="GeneID" id="113495884"/>
<accession>A0A7E5VRB1</accession>
<dbReference type="RefSeq" id="XP_026730681.1">
    <property type="nucleotide sequence ID" value="XM_026874880.1"/>
</dbReference>
<dbReference type="Gene3D" id="3.30.497.10">
    <property type="entry name" value="Antithrombin, subunit I, domain 2"/>
    <property type="match status" value="1"/>
</dbReference>
<keyword evidence="6" id="KW-1185">Reference proteome</keyword>
<dbReference type="InterPro" id="IPR042178">
    <property type="entry name" value="Serpin_sf_1"/>
</dbReference>